<evidence type="ECO:0000313" key="3">
    <source>
        <dbReference type="Proteomes" id="UP000001826"/>
    </source>
</evidence>
<proteinExistence type="predicted"/>
<dbReference type="RefSeq" id="WP_011019671.1">
    <property type="nucleotide sequence ID" value="NC_003551.1"/>
</dbReference>
<feature type="compositionally biased region" description="Basic and acidic residues" evidence="1">
    <location>
        <begin position="303"/>
        <end position="325"/>
    </location>
</feature>
<evidence type="ECO:0000313" key="2">
    <source>
        <dbReference type="EMBL" id="AAM02516.1"/>
    </source>
</evidence>
<dbReference type="AlphaFoldDB" id="Q8TVT5"/>
<gene>
    <name evidence="2" type="ordered locus">MK1303</name>
</gene>
<keyword evidence="3" id="KW-1185">Reference proteome</keyword>
<dbReference type="Proteomes" id="UP000001826">
    <property type="component" value="Chromosome"/>
</dbReference>
<name>Q8TVT5_METKA</name>
<reference evidence="2 3" key="1">
    <citation type="journal article" date="2002" name="Proc. Natl. Acad. Sci. U.S.A.">
        <title>The complete genome of hyperthermophile Methanopyrus kandleri AV19 and monophyly of archaeal methanogens.</title>
        <authorList>
            <person name="Slesarev A.I."/>
            <person name="Mezhevaya K.V."/>
            <person name="Makarova K.S."/>
            <person name="Polushin N.N."/>
            <person name="Shcherbinina O.V."/>
            <person name="Shakhova V.V."/>
            <person name="Belova G.I."/>
            <person name="Aravind L."/>
            <person name="Natale D.A."/>
            <person name="Rogozin I.B."/>
            <person name="Tatusov R.L."/>
            <person name="Wolf Y.I."/>
            <person name="Stetter K.O."/>
            <person name="Malykh A.G."/>
            <person name="Koonin E.V."/>
            <person name="Kozyavkin S.A."/>
        </authorList>
    </citation>
    <scope>NUCLEOTIDE SEQUENCE [LARGE SCALE GENOMIC DNA]</scope>
    <source>
        <strain evidence="3">AV19 / DSM 6324 / JCM 9639 / NBRC 100938</strain>
    </source>
</reference>
<feature type="region of interest" description="Disordered" evidence="1">
    <location>
        <begin position="303"/>
        <end position="350"/>
    </location>
</feature>
<dbReference type="PaxDb" id="190192-MK1303"/>
<evidence type="ECO:0000256" key="1">
    <source>
        <dbReference type="SAM" id="MobiDB-lite"/>
    </source>
</evidence>
<protein>
    <submittedName>
        <fullName evidence="2">Uncharacterized domain specific for M.kandleri, MK-11 family</fullName>
    </submittedName>
</protein>
<feature type="compositionally biased region" description="Pro residues" evidence="1">
    <location>
        <begin position="326"/>
        <end position="335"/>
    </location>
</feature>
<organism evidence="2 3">
    <name type="scientific">Methanopyrus kandleri (strain AV19 / DSM 6324 / JCM 9639 / NBRC 100938)</name>
    <dbReference type="NCBI Taxonomy" id="190192"/>
    <lineage>
        <taxon>Archaea</taxon>
        <taxon>Methanobacteriati</taxon>
        <taxon>Methanobacteriota</taxon>
        <taxon>Methanomada group</taxon>
        <taxon>Methanopyri</taxon>
        <taxon>Methanopyrales</taxon>
        <taxon>Methanopyraceae</taxon>
        <taxon>Methanopyrus</taxon>
    </lineage>
</organism>
<dbReference type="KEGG" id="mka:MK1303"/>
<sequence length="350" mass="39027">MRVRWVLLPALLALVLPLPVHGDAWVGPEALLDVGVQSDLIIEDVHLKESDHGVEVVDHVDAEYRAYIRVKEPGKPVTLHVLLPQGTEVLEARFYPELYPIEGIDLDSPDVNVKWERIEPVSRSEVTWKVLGWTWRWTQLDFRVTPKYDERRHGCSALVLKLRIPTAHREPEEIDRLPIAGPKHYPELGSYYYFGCIEWPAPLQPSGRGGGFNCWATSDAWSPHVLFLWPGGFADIQEGFTNVSLTDHLVLTLGGSGGGSGAAVDVVGVREEGERVVQSEWPRVTGRFGFPYVPVVAVIGLEKKEPSSPKTGRKPEREKPAKHELPVPPIVPPPMRGRRRLTGKASNSSP</sequence>
<dbReference type="InParanoid" id="Q8TVT5"/>
<dbReference type="EMBL" id="AE009439">
    <property type="protein sequence ID" value="AAM02516.1"/>
    <property type="molecule type" value="Genomic_DNA"/>
</dbReference>
<dbReference type="GeneID" id="1477898"/>
<dbReference type="EnsemblBacteria" id="AAM02516">
    <property type="protein sequence ID" value="AAM02516"/>
    <property type="gene ID" value="MK1303"/>
</dbReference>
<accession>Q8TVT5</accession>
<dbReference type="HOGENOM" id="CLU_791346_0_0_2"/>
<dbReference type="STRING" id="190192.MK1303"/>